<dbReference type="GO" id="GO:0015031">
    <property type="term" value="P:protein transport"/>
    <property type="evidence" value="ECO:0007669"/>
    <property type="project" value="UniProtKB-KW"/>
</dbReference>
<reference evidence="9" key="1">
    <citation type="submission" date="2021-01" db="EMBL/GenBank/DDBJ databases">
        <authorList>
            <person name="Corre E."/>
            <person name="Pelletier E."/>
            <person name="Niang G."/>
            <person name="Scheremetjew M."/>
            <person name="Finn R."/>
            <person name="Kale V."/>
            <person name="Holt S."/>
            <person name="Cochrane G."/>
            <person name="Meng A."/>
            <person name="Brown T."/>
            <person name="Cohen L."/>
        </authorList>
    </citation>
    <scope>NUCLEOTIDE SEQUENCE</scope>
    <source>
        <strain evidence="9">CCMP1258.1</strain>
    </source>
</reference>
<dbReference type="PANTHER" id="PTHR14983:SF1">
    <property type="entry name" value="CILIOGENESIS AND PLANAR POLARITY EFFECTOR 2"/>
    <property type="match status" value="1"/>
</dbReference>
<keyword evidence="6" id="KW-0547">Nucleotide-binding</keyword>
<dbReference type="GO" id="GO:0005525">
    <property type="term" value="F:GTP binding"/>
    <property type="evidence" value="ECO:0007669"/>
    <property type="project" value="UniProtKB-KW"/>
</dbReference>
<protein>
    <submittedName>
        <fullName evidence="9">Uncharacterized protein</fullName>
    </submittedName>
</protein>
<dbReference type="InterPro" id="IPR027417">
    <property type="entry name" value="P-loop_NTPase"/>
</dbReference>
<dbReference type="GO" id="GO:0003924">
    <property type="term" value="F:GTPase activity"/>
    <property type="evidence" value="ECO:0007669"/>
    <property type="project" value="InterPro"/>
</dbReference>
<accession>A0A7S2KHB9</accession>
<evidence type="ECO:0000256" key="5">
    <source>
        <dbReference type="ARBA" id="ARBA00022927"/>
    </source>
</evidence>
<evidence type="ECO:0000256" key="7">
    <source>
        <dbReference type="ARBA" id="ARBA00023212"/>
    </source>
</evidence>
<evidence type="ECO:0000256" key="8">
    <source>
        <dbReference type="ARBA" id="ARBA00023273"/>
    </source>
</evidence>
<evidence type="ECO:0000256" key="6">
    <source>
        <dbReference type="ARBA" id="ARBA00023134"/>
    </source>
</evidence>
<dbReference type="Gene3D" id="3.40.50.300">
    <property type="entry name" value="P-loop containing nucleotide triphosphate hydrolases"/>
    <property type="match status" value="1"/>
</dbReference>
<organism evidence="9">
    <name type="scientific">Bigelowiella natans</name>
    <name type="common">Pedinomonas minutissima</name>
    <name type="synonym">Chlorarachnion sp. (strain CCMP621)</name>
    <dbReference type="NCBI Taxonomy" id="227086"/>
    <lineage>
        <taxon>Eukaryota</taxon>
        <taxon>Sar</taxon>
        <taxon>Rhizaria</taxon>
        <taxon>Cercozoa</taxon>
        <taxon>Chlorarachniophyceae</taxon>
        <taxon>Bigelowiella</taxon>
    </lineage>
</organism>
<dbReference type="PANTHER" id="PTHR14983">
    <property type="entry name" value="CILIOGENESIS AND PLANAR POLARITY EFFECTOR 2"/>
    <property type="match status" value="1"/>
</dbReference>
<proteinExistence type="inferred from homology"/>
<dbReference type="InterPro" id="IPR039677">
    <property type="entry name" value="RSG1"/>
</dbReference>
<evidence type="ECO:0000256" key="2">
    <source>
        <dbReference type="ARBA" id="ARBA00006270"/>
    </source>
</evidence>
<evidence type="ECO:0000256" key="3">
    <source>
        <dbReference type="ARBA" id="ARBA00022448"/>
    </source>
</evidence>
<gene>
    <name evidence="9" type="ORF">BIGN1055_LOCUS324</name>
</gene>
<dbReference type="AlphaFoldDB" id="A0A7S2KHB9"/>
<comment type="subcellular location">
    <subcellularLocation>
        <location evidence="1">Cytoplasm</location>
        <location evidence="1">Cytoskeleton</location>
        <location evidence="1">Cilium basal body</location>
    </subcellularLocation>
</comment>
<keyword evidence="5" id="KW-0653">Protein transport</keyword>
<keyword evidence="7" id="KW-0206">Cytoskeleton</keyword>
<name>A0A7S2KHB9_BIGNA</name>
<evidence type="ECO:0000313" key="9">
    <source>
        <dbReference type="EMBL" id="CAD9577045.1"/>
    </source>
</evidence>
<comment type="similarity">
    <text evidence="2">Belongs to the small GTPase superfamily. Rab family.</text>
</comment>
<evidence type="ECO:0000256" key="1">
    <source>
        <dbReference type="ARBA" id="ARBA00004120"/>
    </source>
</evidence>
<dbReference type="EMBL" id="HBHA01000497">
    <property type="protein sequence ID" value="CAD9577045.1"/>
    <property type="molecule type" value="Transcribed_RNA"/>
</dbReference>
<keyword evidence="4" id="KW-0963">Cytoplasm</keyword>
<keyword evidence="8" id="KW-0966">Cell projection</keyword>
<sequence>MYSSTPSRNICLLVCVIMAAKDQAPTHGVAEYNAYWPIKLTRGGRPKIVHLQFWDAGIWCLTDESKVLEKRLKEQQAENGDAVLYVCTSTDYKSFSTIQAMIESNSAPVPLPPVRVVVMTRADQWVKRAVGSRDLTSIRKEYAVGTCGISNATSVSPSFEKQDATRLLNMLSCKLLEQRYKDG</sequence>
<keyword evidence="3" id="KW-0813">Transport</keyword>
<evidence type="ECO:0000256" key="4">
    <source>
        <dbReference type="ARBA" id="ARBA00022490"/>
    </source>
</evidence>
<keyword evidence="6" id="KW-0342">GTP-binding</keyword>